<dbReference type="EMBL" id="JAOPKA010000015">
    <property type="protein sequence ID" value="MCU4743458.1"/>
    <property type="molecule type" value="Genomic_DNA"/>
</dbReference>
<name>A0AAP2Z2T4_9EURY</name>
<dbReference type="AlphaFoldDB" id="A0AAP2Z2T4"/>
<evidence type="ECO:0000313" key="1">
    <source>
        <dbReference type="EMBL" id="MCU4743458.1"/>
    </source>
</evidence>
<gene>
    <name evidence="1" type="ORF">OB960_18895</name>
</gene>
<sequence length="101" mass="11216">MSKPRRLRVERDPDRARLSATDVTTTAWGVQLPSGVIYIEWNREAFEPDDRAEGLVHSRYENVEDAEQATAGDIVFLDDEIPENCSCGENDACDVCGGENA</sequence>
<dbReference type="Proteomes" id="UP001321018">
    <property type="component" value="Unassembled WGS sequence"/>
</dbReference>
<evidence type="ECO:0000313" key="2">
    <source>
        <dbReference type="Proteomes" id="UP001321018"/>
    </source>
</evidence>
<accession>A0AAP2Z2T4</accession>
<reference evidence="1" key="1">
    <citation type="submission" date="2022-09" db="EMBL/GenBank/DDBJ databases">
        <title>Enrichment on poylsaccharides allowed isolation of novel metabolic and taxonomic groups of Haloarchaea.</title>
        <authorList>
            <person name="Sorokin D.Y."/>
            <person name="Elcheninov A.G."/>
            <person name="Khizhniak T.V."/>
            <person name="Kolganova T.V."/>
            <person name="Kublanov I.V."/>
        </authorList>
    </citation>
    <scope>NUCLEOTIDE SEQUENCE</scope>
    <source>
        <strain evidence="1">AArc-xg1-1</strain>
    </source>
</reference>
<protein>
    <submittedName>
        <fullName evidence="1">Uncharacterized protein</fullName>
    </submittedName>
</protein>
<dbReference type="RefSeq" id="WP_338005277.1">
    <property type="nucleotide sequence ID" value="NZ_JAOPKA010000015.1"/>
</dbReference>
<comment type="caution">
    <text evidence="1">The sequence shown here is derived from an EMBL/GenBank/DDBJ whole genome shotgun (WGS) entry which is preliminary data.</text>
</comment>
<organism evidence="1 2">
    <name type="scientific">Natronoglomus mannanivorans</name>
    <dbReference type="NCBI Taxonomy" id="2979990"/>
    <lineage>
        <taxon>Archaea</taxon>
        <taxon>Methanobacteriati</taxon>
        <taxon>Methanobacteriota</taxon>
        <taxon>Stenosarchaea group</taxon>
        <taxon>Halobacteria</taxon>
        <taxon>Halobacteriales</taxon>
        <taxon>Natrialbaceae</taxon>
        <taxon>Natronoglomus</taxon>
    </lineage>
</organism>
<proteinExistence type="predicted"/>